<reference evidence="1 2" key="1">
    <citation type="submission" date="2019-09" db="EMBL/GenBank/DDBJ databases">
        <title>FDA dAtabase for Regulatory Grade micrObial Sequences (FDA-ARGOS): Supporting development and validation of Infectious Disease Dx tests.</title>
        <authorList>
            <person name="Sciortino C."/>
            <person name="Tallon L."/>
            <person name="Sadzewicz L."/>
            <person name="Vavikolanu K."/>
            <person name="Mehta A."/>
            <person name="Aluvathingal J."/>
            <person name="Nadendla S."/>
            <person name="Nandy P."/>
            <person name="Geyer C."/>
            <person name="Yan Y."/>
            <person name="Sichtig H."/>
        </authorList>
    </citation>
    <scope>NUCLEOTIDE SEQUENCE [LARGE SCALE GENOMIC DNA]</scope>
    <source>
        <strain evidence="1 2">FDAARGOS_643</strain>
    </source>
</reference>
<sequence>MSPRNVLVLGNSHTAAPRIALRDNPGRWPGFAPDVFAMPGHTIAELDLRDRVFHPANDDVRKKMVYYNGVPDLPVAAYDAFVVLGCLSFSSLPALQETHRSGDFPSVARGEDCTLISTGFADALVAQRIERSPALRLIRALAGLGQGPVVFMDTVLPSADCRDDPQTFAPHVEMAARGDGASYHARYLRLLRQALGQDARHVPQPADTILDEVFTAPEWMRGSMRMQPRRDIPHESTEYGHANPAYGARQVDLIVAALGS</sequence>
<organism evidence="1 2">
    <name type="scientific">Paracoccus yeei</name>
    <dbReference type="NCBI Taxonomy" id="147645"/>
    <lineage>
        <taxon>Bacteria</taxon>
        <taxon>Pseudomonadati</taxon>
        <taxon>Pseudomonadota</taxon>
        <taxon>Alphaproteobacteria</taxon>
        <taxon>Rhodobacterales</taxon>
        <taxon>Paracoccaceae</taxon>
        <taxon>Paracoccus</taxon>
    </lineage>
</organism>
<gene>
    <name evidence="1" type="ORF">FOB51_19950</name>
</gene>
<dbReference type="Proteomes" id="UP000324507">
    <property type="component" value="Chromosome"/>
</dbReference>
<dbReference type="RefSeq" id="WP_150351577.1">
    <property type="nucleotide sequence ID" value="NZ_CP038090.1"/>
</dbReference>
<proteinExistence type="predicted"/>
<protein>
    <submittedName>
        <fullName evidence="1">Uncharacterized protein</fullName>
    </submittedName>
</protein>
<evidence type="ECO:0000313" key="1">
    <source>
        <dbReference type="EMBL" id="QEU10091.1"/>
    </source>
</evidence>
<name>A0A5P2QVF1_9RHOB</name>
<dbReference type="AlphaFoldDB" id="A0A5P2QVF1"/>
<evidence type="ECO:0000313" key="2">
    <source>
        <dbReference type="Proteomes" id="UP000324507"/>
    </source>
</evidence>
<dbReference type="EMBL" id="CP044081">
    <property type="protein sequence ID" value="QEU10091.1"/>
    <property type="molecule type" value="Genomic_DNA"/>
</dbReference>
<accession>A0A5P2QVF1</accession>